<dbReference type="Gramene" id="Zm00001eb063270_T003">
    <property type="protein sequence ID" value="Zm00001eb063270_P003"/>
    <property type="gene ID" value="Zm00001eb063270"/>
</dbReference>
<keyword evidence="3" id="KW-1185">Reference proteome</keyword>
<dbReference type="AlphaFoldDB" id="A0A804M6N4"/>
<dbReference type="Pfam" id="PF10294">
    <property type="entry name" value="Methyltransf_16"/>
    <property type="match status" value="1"/>
</dbReference>
<reference evidence="3" key="1">
    <citation type="submission" date="2015-12" db="EMBL/GenBank/DDBJ databases">
        <title>Update maize B73 reference genome by single molecule sequencing technologies.</title>
        <authorList>
            <consortium name="Maize Genome Sequencing Project"/>
            <person name="Ware D."/>
        </authorList>
    </citation>
    <scope>NUCLEOTIDE SEQUENCE [LARGE SCALE GENOMIC DNA]</scope>
    <source>
        <strain evidence="3">cv. B73</strain>
    </source>
</reference>
<dbReference type="PANTHER" id="PTHR14614:SF97">
    <property type="entry name" value="S-ADENOSYL-L-METHIONINE-DEPENDENT METHYLTRANSFERASES SUPERFAMILY PROTEIN"/>
    <property type="match status" value="1"/>
</dbReference>
<evidence type="ECO:0007829" key="4">
    <source>
        <dbReference type="PeptideAtlas" id="A0A804M6N4"/>
    </source>
</evidence>
<dbReference type="Gene3D" id="3.40.50.150">
    <property type="entry name" value="Vaccinia Virus protein VP39"/>
    <property type="match status" value="1"/>
</dbReference>
<dbReference type="SUPFAM" id="SSF53335">
    <property type="entry name" value="S-adenosyl-L-methionine-dependent methyltransferases"/>
    <property type="match status" value="1"/>
</dbReference>
<gene>
    <name evidence="2" type="primary">LOC100193746</name>
</gene>
<dbReference type="InterPro" id="IPR019410">
    <property type="entry name" value="Methyltransf_16"/>
</dbReference>
<protein>
    <recommendedName>
        <fullName evidence="5">S-adenosyl-L-methionine-dependent methyltransferase superfamily protein</fullName>
    </recommendedName>
</protein>
<organism evidence="2 3">
    <name type="scientific">Zea mays</name>
    <name type="common">Maize</name>
    <dbReference type="NCBI Taxonomy" id="4577"/>
    <lineage>
        <taxon>Eukaryota</taxon>
        <taxon>Viridiplantae</taxon>
        <taxon>Streptophyta</taxon>
        <taxon>Embryophyta</taxon>
        <taxon>Tracheophyta</taxon>
        <taxon>Spermatophyta</taxon>
        <taxon>Magnoliopsida</taxon>
        <taxon>Liliopsida</taxon>
        <taxon>Poales</taxon>
        <taxon>Poaceae</taxon>
        <taxon>PACMAD clade</taxon>
        <taxon>Panicoideae</taxon>
        <taxon>Andropogonodae</taxon>
        <taxon>Andropogoneae</taxon>
        <taxon>Tripsacinae</taxon>
        <taxon>Zea</taxon>
    </lineage>
</organism>
<evidence type="ECO:0000313" key="2">
    <source>
        <dbReference type="EnsemblPlants" id="Zm00001eb063270_P003"/>
    </source>
</evidence>
<dbReference type="CDD" id="cd02440">
    <property type="entry name" value="AdoMet_MTases"/>
    <property type="match status" value="1"/>
</dbReference>
<reference evidence="2" key="3">
    <citation type="submission" date="2021-05" db="UniProtKB">
        <authorList>
            <consortium name="EnsemblPlants"/>
        </authorList>
    </citation>
    <scope>IDENTIFICATION</scope>
    <source>
        <strain evidence="2">cv. B73</strain>
    </source>
</reference>
<reference evidence="2" key="2">
    <citation type="submission" date="2019-07" db="EMBL/GenBank/DDBJ databases">
        <authorList>
            <person name="Seetharam A."/>
            <person name="Woodhouse M."/>
            <person name="Cannon E."/>
        </authorList>
    </citation>
    <scope>NUCLEOTIDE SEQUENCE [LARGE SCALE GENOMIC DNA]</scope>
    <source>
        <strain evidence="2">cv. B73</strain>
    </source>
</reference>
<dbReference type="EnsemblPlants" id="Zm00001eb063270_T003">
    <property type="protein sequence ID" value="Zm00001eb063270_P003"/>
    <property type="gene ID" value="Zm00001eb063270"/>
</dbReference>
<accession>A0A804M6N4</accession>
<sequence length="241" mass="27103">MDTAVFSPADLFHGVDDSDDDRDEMQICSDGEKPVALEYQERVHDFPDMNRSILDGRRVLELGSGTGALAIFLRKAFEVNITTSDYDDGEIEKNISYNCRANALDVLPHIRHTWGDPFPVCTPNWDIVIASDILLYVKQYDNLVKTVSFLLNEYKQKDHKSGCITITDKSGTQISAKPPVFLMSWRRRIGKGHQSLFFDGCEKTGLQVQHLGDLVYLISNKQEADFVETKSDGGSSEGMIF</sequence>
<evidence type="ECO:0000256" key="1">
    <source>
        <dbReference type="SAM" id="MobiDB-lite"/>
    </source>
</evidence>
<dbReference type="PANTHER" id="PTHR14614">
    <property type="entry name" value="HEPATOCELLULAR CARCINOMA-ASSOCIATED ANTIGEN"/>
    <property type="match status" value="1"/>
</dbReference>
<dbReference type="InterPro" id="IPR029063">
    <property type="entry name" value="SAM-dependent_MTases_sf"/>
</dbReference>
<evidence type="ECO:0008006" key="5">
    <source>
        <dbReference type="Google" id="ProtNLM"/>
    </source>
</evidence>
<keyword evidence="4" id="KW-1267">Proteomics identification</keyword>
<dbReference type="Proteomes" id="UP000007305">
    <property type="component" value="Chromosome 1"/>
</dbReference>
<name>A0A804M6N4_MAIZE</name>
<proteinExistence type="evidence at protein level"/>
<evidence type="ECO:0000313" key="3">
    <source>
        <dbReference type="Proteomes" id="UP000007305"/>
    </source>
</evidence>
<feature type="region of interest" description="Disordered" evidence="1">
    <location>
        <begin position="1"/>
        <end position="22"/>
    </location>
</feature>